<evidence type="ECO:0000256" key="1">
    <source>
        <dbReference type="SAM" id="MobiDB-lite"/>
    </source>
</evidence>
<organism evidence="2 3">
    <name type="scientific">Actinomadura geliboluensis</name>
    <dbReference type="NCBI Taxonomy" id="882440"/>
    <lineage>
        <taxon>Bacteria</taxon>
        <taxon>Bacillati</taxon>
        <taxon>Actinomycetota</taxon>
        <taxon>Actinomycetes</taxon>
        <taxon>Streptosporangiales</taxon>
        <taxon>Thermomonosporaceae</taxon>
        <taxon>Actinomadura</taxon>
    </lineage>
</organism>
<dbReference type="Proteomes" id="UP000305238">
    <property type="component" value="Unassembled WGS sequence"/>
</dbReference>
<feature type="compositionally biased region" description="Basic and acidic residues" evidence="1">
    <location>
        <begin position="98"/>
        <end position="107"/>
    </location>
</feature>
<proteinExistence type="predicted"/>
<protein>
    <submittedName>
        <fullName evidence="2">Uncharacterized protein</fullName>
    </submittedName>
</protein>
<evidence type="ECO:0000313" key="2">
    <source>
        <dbReference type="EMBL" id="TMR25716.1"/>
    </source>
</evidence>
<dbReference type="OrthoDB" id="9896118at2"/>
<accession>A0A5S4FYC1</accession>
<feature type="compositionally biased region" description="Low complexity" evidence="1">
    <location>
        <begin position="83"/>
        <end position="97"/>
    </location>
</feature>
<reference evidence="2 3" key="1">
    <citation type="submission" date="2019-05" db="EMBL/GenBank/DDBJ databases">
        <title>Draft genome sequence of Actinomadura geliboluensis A8036.</title>
        <authorList>
            <person name="Saricaoglu S."/>
            <person name="Isik K."/>
        </authorList>
    </citation>
    <scope>NUCLEOTIDE SEQUENCE [LARGE SCALE GENOMIC DNA]</scope>
    <source>
        <strain evidence="2 3">A8036</strain>
    </source>
</reference>
<comment type="caution">
    <text evidence="2">The sequence shown here is derived from an EMBL/GenBank/DDBJ whole genome shotgun (WGS) entry which is preliminary data.</text>
</comment>
<feature type="region of interest" description="Disordered" evidence="1">
    <location>
        <begin position="55"/>
        <end position="107"/>
    </location>
</feature>
<gene>
    <name evidence="2" type="ORF">ETD96_42505</name>
</gene>
<dbReference type="EMBL" id="VCKZ01000619">
    <property type="protein sequence ID" value="TMR25716.1"/>
    <property type="molecule type" value="Genomic_DNA"/>
</dbReference>
<sequence>MNKEKGTIPAKWTIDLGIALSPAAHDRITAAIQRAVLTEIAGIDEAGTLSIRLIGPGKRGRIPMPKPEGEGWPSNEDSDEFPEPWWKPGGPIGIMPIEPERDPLDGI</sequence>
<keyword evidence="3" id="KW-1185">Reference proteome</keyword>
<evidence type="ECO:0000313" key="3">
    <source>
        <dbReference type="Proteomes" id="UP000305238"/>
    </source>
</evidence>
<dbReference type="AlphaFoldDB" id="A0A5S4FYC1"/>
<dbReference type="RefSeq" id="WP_138642140.1">
    <property type="nucleotide sequence ID" value="NZ_JASWDG010000137.1"/>
</dbReference>
<name>A0A5S4FYC1_9ACTN</name>